<feature type="coiled-coil region" evidence="1">
    <location>
        <begin position="695"/>
        <end position="736"/>
    </location>
</feature>
<accession>A0ABD1Q2R3</accession>
<proteinExistence type="predicted"/>
<evidence type="ECO:0000313" key="3">
    <source>
        <dbReference type="Proteomes" id="UP001604336"/>
    </source>
</evidence>
<evidence type="ECO:0000313" key="2">
    <source>
        <dbReference type="EMBL" id="KAL2470472.1"/>
    </source>
</evidence>
<reference evidence="3" key="1">
    <citation type="submission" date="2024-07" db="EMBL/GenBank/DDBJ databases">
        <title>Two chromosome-level genome assemblies of Korean endemic species Abeliophyllum distichum and Forsythia ovata (Oleaceae).</title>
        <authorList>
            <person name="Jang H."/>
        </authorList>
    </citation>
    <scope>NUCLEOTIDE SEQUENCE [LARGE SCALE GENOMIC DNA]</scope>
</reference>
<dbReference type="EMBL" id="JBFOLK010000012">
    <property type="protein sequence ID" value="KAL2470472.1"/>
    <property type="molecule type" value="Genomic_DNA"/>
</dbReference>
<gene>
    <name evidence="2" type="ORF">Adt_38608</name>
</gene>
<comment type="caution">
    <text evidence="2">The sequence shown here is derived from an EMBL/GenBank/DDBJ whole genome shotgun (WGS) entry which is preliminary data.</text>
</comment>
<dbReference type="AlphaFoldDB" id="A0ABD1Q2R3"/>
<sequence length="765" mass="86070">MLGLGLNLICEEDFDLLGLVMDLLQFEEDFDLLEISWVLDFLQGCGFSPGLASGLLAFLLQEFSLVFSLGLNVRILEDLKIEARNVSFKIFPEDSSFQDGGFRGLGNRGSKRLDFRGPGNRGSECIFLDIFRRLTLPGLGFREPGNKGSEHIFLDILRRLTLPGMAQSNSKSRENMKLPEITQLNDTARKGKVFCFPKTIVKYHSQTNATGELKLTIHMPMPCPSTLCVPLKELHMHILSNCQRNFDAFQHPSLGPPPHHSQDMKIIPRTVIFERINQREIKWRSALSSLGEASYLSKFWEWSVWIHKLLVKRNLSELASAIYSATKDYSRPNSVYRALCNVWCSDTNTFITTNGEIDDGGPKRLKFTFPSTRNVPSLERVEKIPGTILVSEDSNSGDQASRGLEATLVLKDSSSEDQRSIRLKKSQAIESNHEVCAETFKMDLSIPAISSDDENLDMSPQTWNAGFSKIPEELNFYTSPSPLLDENNENLDIIDALDGIDGLNGSKDLSCDSPSHISGGILASKLADINDEGEVNYGTSVVKIPENEQEAPVTPSSLSLIVVPTSNINNRGIAPICSSISGLPLGITEDFSLLKDVFRAAMTKYLKKSFTNVINHGFSNLRTWWAKSNQRLQNLITESFQADLARLTRRMEVFLKRVDSYLSKRKQILECPTLGERDHQLKSLNSRIYVEMAIFSSLENKIGQLAFELDKLRDELQTHKENLDKMEDARITLEQAQVRNITNVESIDQERKTLEYNLLQLVESD</sequence>
<protein>
    <submittedName>
        <fullName evidence="2">Uncharacterized protein</fullName>
    </submittedName>
</protein>
<dbReference type="Proteomes" id="UP001604336">
    <property type="component" value="Unassembled WGS sequence"/>
</dbReference>
<organism evidence="2 3">
    <name type="scientific">Abeliophyllum distichum</name>
    <dbReference type="NCBI Taxonomy" id="126358"/>
    <lineage>
        <taxon>Eukaryota</taxon>
        <taxon>Viridiplantae</taxon>
        <taxon>Streptophyta</taxon>
        <taxon>Embryophyta</taxon>
        <taxon>Tracheophyta</taxon>
        <taxon>Spermatophyta</taxon>
        <taxon>Magnoliopsida</taxon>
        <taxon>eudicotyledons</taxon>
        <taxon>Gunneridae</taxon>
        <taxon>Pentapetalae</taxon>
        <taxon>asterids</taxon>
        <taxon>lamiids</taxon>
        <taxon>Lamiales</taxon>
        <taxon>Oleaceae</taxon>
        <taxon>Forsythieae</taxon>
        <taxon>Abeliophyllum</taxon>
    </lineage>
</organism>
<keyword evidence="1" id="KW-0175">Coiled coil</keyword>
<keyword evidence="3" id="KW-1185">Reference proteome</keyword>
<evidence type="ECO:0000256" key="1">
    <source>
        <dbReference type="SAM" id="Coils"/>
    </source>
</evidence>
<name>A0ABD1Q2R3_9LAMI</name>